<dbReference type="KEGG" id="tva:4750530"/>
<protein>
    <submittedName>
        <fullName evidence="2">Uncharacterized protein</fullName>
    </submittedName>
</protein>
<evidence type="ECO:0000256" key="1">
    <source>
        <dbReference type="SAM" id="SignalP"/>
    </source>
</evidence>
<keyword evidence="1" id="KW-0732">Signal</keyword>
<keyword evidence="3" id="KW-1185">Reference proteome</keyword>
<dbReference type="AlphaFoldDB" id="A2FQK3"/>
<accession>A2FQK3</accession>
<evidence type="ECO:0000313" key="3">
    <source>
        <dbReference type="Proteomes" id="UP000001542"/>
    </source>
</evidence>
<dbReference type="Proteomes" id="UP000001542">
    <property type="component" value="Unassembled WGS sequence"/>
</dbReference>
<dbReference type="VEuPathDB" id="TrichDB:TVAGG3_0145490"/>
<dbReference type="VEuPathDB" id="TrichDB:TVAG_448130"/>
<feature type="chain" id="PRO_5002643705" evidence="1">
    <location>
        <begin position="17"/>
        <end position="209"/>
    </location>
</feature>
<name>A2FQK3_TRIV3</name>
<feature type="signal peptide" evidence="1">
    <location>
        <begin position="1"/>
        <end position="16"/>
    </location>
</feature>
<reference evidence="2" key="2">
    <citation type="journal article" date="2007" name="Science">
        <title>Draft genome sequence of the sexually transmitted pathogen Trichomonas vaginalis.</title>
        <authorList>
            <person name="Carlton J.M."/>
            <person name="Hirt R.P."/>
            <person name="Silva J.C."/>
            <person name="Delcher A.L."/>
            <person name="Schatz M."/>
            <person name="Zhao Q."/>
            <person name="Wortman J.R."/>
            <person name="Bidwell S.L."/>
            <person name="Alsmark U.C.M."/>
            <person name="Besteiro S."/>
            <person name="Sicheritz-Ponten T."/>
            <person name="Noel C.J."/>
            <person name="Dacks J.B."/>
            <person name="Foster P.G."/>
            <person name="Simillion C."/>
            <person name="Van de Peer Y."/>
            <person name="Miranda-Saavedra D."/>
            <person name="Barton G.J."/>
            <person name="Westrop G.D."/>
            <person name="Mueller S."/>
            <person name="Dessi D."/>
            <person name="Fiori P.L."/>
            <person name="Ren Q."/>
            <person name="Paulsen I."/>
            <person name="Zhang H."/>
            <person name="Bastida-Corcuera F.D."/>
            <person name="Simoes-Barbosa A."/>
            <person name="Brown M.T."/>
            <person name="Hayes R.D."/>
            <person name="Mukherjee M."/>
            <person name="Okumura C.Y."/>
            <person name="Schneider R."/>
            <person name="Smith A.J."/>
            <person name="Vanacova S."/>
            <person name="Villalvazo M."/>
            <person name="Haas B.J."/>
            <person name="Pertea M."/>
            <person name="Feldblyum T.V."/>
            <person name="Utterback T.R."/>
            <person name="Shu C.L."/>
            <person name="Osoegawa K."/>
            <person name="de Jong P.J."/>
            <person name="Hrdy I."/>
            <person name="Horvathova L."/>
            <person name="Zubacova Z."/>
            <person name="Dolezal P."/>
            <person name="Malik S.B."/>
            <person name="Logsdon J.M. Jr."/>
            <person name="Henze K."/>
            <person name="Gupta A."/>
            <person name="Wang C.C."/>
            <person name="Dunne R.L."/>
            <person name="Upcroft J.A."/>
            <person name="Upcroft P."/>
            <person name="White O."/>
            <person name="Salzberg S.L."/>
            <person name="Tang P."/>
            <person name="Chiu C.-H."/>
            <person name="Lee Y.-S."/>
            <person name="Embley T.M."/>
            <person name="Coombs G.H."/>
            <person name="Mottram J.C."/>
            <person name="Tachezy J."/>
            <person name="Fraser-Liggett C.M."/>
            <person name="Johnson P.J."/>
        </authorList>
    </citation>
    <scope>NUCLEOTIDE SEQUENCE [LARGE SCALE GENOMIC DNA]</scope>
    <source>
        <strain evidence="2">G3</strain>
    </source>
</reference>
<dbReference type="InParanoid" id="A2FQK3"/>
<organism evidence="2 3">
    <name type="scientific">Trichomonas vaginalis (strain ATCC PRA-98 / G3)</name>
    <dbReference type="NCBI Taxonomy" id="412133"/>
    <lineage>
        <taxon>Eukaryota</taxon>
        <taxon>Metamonada</taxon>
        <taxon>Parabasalia</taxon>
        <taxon>Trichomonadida</taxon>
        <taxon>Trichomonadidae</taxon>
        <taxon>Trichomonas</taxon>
    </lineage>
</organism>
<proteinExistence type="predicted"/>
<dbReference type="EMBL" id="DS113945">
    <property type="protein sequence ID" value="EAX92816.1"/>
    <property type="molecule type" value="Genomic_DNA"/>
</dbReference>
<evidence type="ECO:0000313" key="2">
    <source>
        <dbReference type="EMBL" id="EAX92816.1"/>
    </source>
</evidence>
<reference evidence="2" key="1">
    <citation type="submission" date="2006-10" db="EMBL/GenBank/DDBJ databases">
        <authorList>
            <person name="Amadeo P."/>
            <person name="Zhao Q."/>
            <person name="Wortman J."/>
            <person name="Fraser-Liggett C."/>
            <person name="Carlton J."/>
        </authorList>
    </citation>
    <scope>NUCLEOTIDE SEQUENCE</scope>
    <source>
        <strain evidence="2">G3</strain>
    </source>
</reference>
<dbReference type="RefSeq" id="XP_001305746.1">
    <property type="nucleotide sequence ID" value="XM_001305745.1"/>
</dbReference>
<gene>
    <name evidence="2" type="ORF">TVAG_448130</name>
</gene>
<sequence length="209" mass="23629">MNLFSCILLTIPWVKAFLVRSPSITHKSWFEFYQNEQKTKINQAEFNDYSYTSDASYYLKNLIVKHLTKNAINIEDKSNVKILVETCSFSDIVTSIPAIFGQVNWKDTKAGAIWFESSNSQCVINKCSADTCYNKLNPSYYYLDGANFANFRSTSNKILSTTIQSCAPDYYGVNAFRSRDSSGNYTGLNISSCKSSNLKCKSRTKVSLT</sequence>